<accession>A0A0G1CLK7</accession>
<reference evidence="1 2" key="1">
    <citation type="journal article" date="2015" name="Nature">
        <title>rRNA introns, odd ribosomes, and small enigmatic genomes across a large radiation of phyla.</title>
        <authorList>
            <person name="Brown C.T."/>
            <person name="Hug L.A."/>
            <person name="Thomas B.C."/>
            <person name="Sharon I."/>
            <person name="Castelle C.J."/>
            <person name="Singh A."/>
            <person name="Wilkins M.J."/>
            <person name="Williams K.H."/>
            <person name="Banfield J.F."/>
        </authorList>
    </citation>
    <scope>NUCLEOTIDE SEQUENCE [LARGE SCALE GENOMIC DNA]</scope>
</reference>
<dbReference type="STRING" id="1618446.UV61_C0011G0030"/>
<dbReference type="InterPro" id="IPR029063">
    <property type="entry name" value="SAM-dependent_MTases_sf"/>
</dbReference>
<comment type="caution">
    <text evidence="1">The sequence shown here is derived from an EMBL/GenBank/DDBJ whole genome shotgun (WGS) entry which is preliminary data.</text>
</comment>
<dbReference type="EMBL" id="LCFD01000011">
    <property type="protein sequence ID" value="KKS86382.1"/>
    <property type="molecule type" value="Genomic_DNA"/>
</dbReference>
<dbReference type="Proteomes" id="UP000034050">
    <property type="component" value="Unassembled WGS sequence"/>
</dbReference>
<evidence type="ECO:0000313" key="1">
    <source>
        <dbReference type="EMBL" id="KKS86382.1"/>
    </source>
</evidence>
<dbReference type="AlphaFoldDB" id="A0A0G1CLK7"/>
<evidence type="ECO:0000313" key="2">
    <source>
        <dbReference type="Proteomes" id="UP000034050"/>
    </source>
</evidence>
<sequence>MDNNKDETYIDFGAGEIPLAAQLLAKGHPEARVIAFERQFLRSPKQHNLLNVVSGDDLNIPLGSDSVDRIFATFIRAEMPDDRYIKLLQEFYRILKRNSKGYVLLCETQNSAPDIMQMAVNIGFVHYETYSGVFPPGSDWGETFAGASIINPRFTPTVVAFVKR</sequence>
<protein>
    <recommendedName>
        <fullName evidence="3">Methyltransferase type 11 domain-containing protein</fullName>
    </recommendedName>
</protein>
<organism evidence="1 2">
    <name type="scientific">Candidatus Gottesmanbacteria bacterium GW2011_GWB1_43_11</name>
    <dbReference type="NCBI Taxonomy" id="1618446"/>
    <lineage>
        <taxon>Bacteria</taxon>
        <taxon>Candidatus Gottesmaniibacteriota</taxon>
    </lineage>
</organism>
<name>A0A0G1CLK7_9BACT</name>
<dbReference type="Gene3D" id="3.40.50.150">
    <property type="entry name" value="Vaccinia Virus protein VP39"/>
    <property type="match status" value="1"/>
</dbReference>
<proteinExistence type="predicted"/>
<evidence type="ECO:0008006" key="3">
    <source>
        <dbReference type="Google" id="ProtNLM"/>
    </source>
</evidence>
<gene>
    <name evidence="1" type="ORF">UV61_C0011G0030</name>
</gene>
<dbReference type="SUPFAM" id="SSF53335">
    <property type="entry name" value="S-adenosyl-L-methionine-dependent methyltransferases"/>
    <property type="match status" value="1"/>
</dbReference>